<dbReference type="Proteomes" id="UP001358586">
    <property type="component" value="Chromosome 11"/>
</dbReference>
<dbReference type="PANTHER" id="PTHR46033">
    <property type="entry name" value="PROTEIN MAIN-LIKE 2"/>
    <property type="match status" value="1"/>
</dbReference>
<protein>
    <recommendedName>
        <fullName evidence="1">Aminotransferase-like plant mobile domain-containing protein</fullName>
    </recommendedName>
</protein>
<dbReference type="Pfam" id="PF10536">
    <property type="entry name" value="PMD"/>
    <property type="match status" value="1"/>
</dbReference>
<evidence type="ECO:0000259" key="1">
    <source>
        <dbReference type="Pfam" id="PF10536"/>
    </source>
</evidence>
<dbReference type="PANTHER" id="PTHR46033:SF8">
    <property type="entry name" value="PROTEIN MAINTENANCE OF MERISTEMS-LIKE"/>
    <property type="match status" value="1"/>
</dbReference>
<dbReference type="InterPro" id="IPR044824">
    <property type="entry name" value="MAIN-like"/>
</dbReference>
<gene>
    <name evidence="2" type="ORF">PVK06_040021</name>
</gene>
<keyword evidence="3" id="KW-1185">Reference proteome</keyword>
<feature type="domain" description="Aminotransferase-like plant mobile" evidence="1">
    <location>
        <begin position="56"/>
        <end position="96"/>
    </location>
</feature>
<accession>A0ABR0N4D3</accession>
<evidence type="ECO:0000313" key="2">
    <source>
        <dbReference type="EMBL" id="KAK5785435.1"/>
    </source>
</evidence>
<name>A0ABR0N4D3_GOSAR</name>
<dbReference type="EMBL" id="JARKNE010000011">
    <property type="protein sequence ID" value="KAK5785435.1"/>
    <property type="molecule type" value="Genomic_DNA"/>
</dbReference>
<proteinExistence type="predicted"/>
<organism evidence="2 3">
    <name type="scientific">Gossypium arboreum</name>
    <name type="common">Tree cotton</name>
    <name type="synonym">Gossypium nanking</name>
    <dbReference type="NCBI Taxonomy" id="29729"/>
    <lineage>
        <taxon>Eukaryota</taxon>
        <taxon>Viridiplantae</taxon>
        <taxon>Streptophyta</taxon>
        <taxon>Embryophyta</taxon>
        <taxon>Tracheophyta</taxon>
        <taxon>Spermatophyta</taxon>
        <taxon>Magnoliopsida</taxon>
        <taxon>eudicotyledons</taxon>
        <taxon>Gunneridae</taxon>
        <taxon>Pentapetalae</taxon>
        <taxon>rosids</taxon>
        <taxon>malvids</taxon>
        <taxon>Malvales</taxon>
        <taxon>Malvaceae</taxon>
        <taxon>Malvoideae</taxon>
        <taxon>Gossypium</taxon>
    </lineage>
</organism>
<reference evidence="2 3" key="1">
    <citation type="submission" date="2023-03" db="EMBL/GenBank/DDBJ databases">
        <title>WGS of Gossypium arboreum.</title>
        <authorList>
            <person name="Yu D."/>
        </authorList>
    </citation>
    <scope>NUCLEOTIDE SEQUENCE [LARGE SCALE GENOMIC DNA]</scope>
    <source>
        <tissue evidence="2">Leaf</tissue>
    </source>
</reference>
<dbReference type="InterPro" id="IPR019557">
    <property type="entry name" value="AminoTfrase-like_pln_mobile"/>
</dbReference>
<evidence type="ECO:0000313" key="3">
    <source>
        <dbReference type="Proteomes" id="UP001358586"/>
    </source>
</evidence>
<comment type="caution">
    <text evidence="2">The sequence shown here is derived from an EMBL/GenBank/DDBJ whole genome shotgun (WGS) entry which is preliminary data.</text>
</comment>
<sequence>MAKSLIHLDEKHILVYQLQMFENQILDMYIRKLPAPPSSLIKPYLRDARFLHVTRMGKGCKLDSTLISTLVERWRPETHTFHFPYNGCTITLEDVQL</sequence>